<dbReference type="EMBL" id="LSDK01000035">
    <property type="protein sequence ID" value="KXB77594.1"/>
    <property type="molecule type" value="Genomic_DNA"/>
</dbReference>
<organism evidence="1 2">
    <name type="scientific">Porphyromonas somerae</name>
    <dbReference type="NCBI Taxonomy" id="322095"/>
    <lineage>
        <taxon>Bacteria</taxon>
        <taxon>Pseudomonadati</taxon>
        <taxon>Bacteroidota</taxon>
        <taxon>Bacteroidia</taxon>
        <taxon>Bacteroidales</taxon>
        <taxon>Porphyromonadaceae</taxon>
        <taxon>Porphyromonas</taxon>
    </lineage>
</organism>
<dbReference type="Proteomes" id="UP000070224">
    <property type="component" value="Unassembled WGS sequence"/>
</dbReference>
<dbReference type="STRING" id="322095.HMPREF3185_00476"/>
<name>A0A134BCD2_9PORP</name>
<gene>
    <name evidence="1" type="ORF">HMPREF3185_00476</name>
</gene>
<reference evidence="2" key="1">
    <citation type="submission" date="2016-01" db="EMBL/GenBank/DDBJ databases">
        <authorList>
            <person name="Mitreva M."/>
            <person name="Pepin K.H."/>
            <person name="Mihindukulasuriya K.A."/>
            <person name="Fulton R."/>
            <person name="Fronick C."/>
            <person name="O'Laughlin M."/>
            <person name="Miner T."/>
            <person name="Herter B."/>
            <person name="Rosa B.A."/>
            <person name="Cordes M."/>
            <person name="Tomlinson C."/>
            <person name="Wollam A."/>
            <person name="Palsikar V.B."/>
            <person name="Mardis E.R."/>
            <person name="Wilson R.K."/>
        </authorList>
    </citation>
    <scope>NUCLEOTIDE SEQUENCE [LARGE SCALE GENOMIC DNA]</scope>
    <source>
        <strain evidence="2">KA00683</strain>
    </source>
</reference>
<evidence type="ECO:0000313" key="1">
    <source>
        <dbReference type="EMBL" id="KXB77594.1"/>
    </source>
</evidence>
<accession>A0A134BCD2</accession>
<dbReference type="AlphaFoldDB" id="A0A134BCD2"/>
<proteinExistence type="predicted"/>
<keyword evidence="2" id="KW-1185">Reference proteome</keyword>
<comment type="caution">
    <text evidence="1">The sequence shown here is derived from an EMBL/GenBank/DDBJ whole genome shotgun (WGS) entry which is preliminary data.</text>
</comment>
<sequence length="75" mass="8401">MTSTAHSGDQYYFILPSSRARSGLEAVGVRFSRLTREAWSLGGYARIRGVFTIFDRGVARLRSGSTPLRTLYIDK</sequence>
<dbReference type="PATRIC" id="fig|322095.3.peg.469"/>
<protein>
    <submittedName>
        <fullName evidence="1">Uncharacterized protein</fullName>
    </submittedName>
</protein>
<evidence type="ECO:0000313" key="2">
    <source>
        <dbReference type="Proteomes" id="UP000070224"/>
    </source>
</evidence>